<evidence type="ECO:0000256" key="4">
    <source>
        <dbReference type="ARBA" id="ARBA00022692"/>
    </source>
</evidence>
<comment type="subunit">
    <text evidence="9">Homodimer.</text>
</comment>
<feature type="transmembrane region" description="Helical" evidence="9">
    <location>
        <begin position="354"/>
        <end position="374"/>
    </location>
</feature>
<keyword evidence="6 9" id="KW-1133">Transmembrane helix</keyword>
<dbReference type="InterPro" id="IPR046342">
    <property type="entry name" value="CBS_dom_sf"/>
</dbReference>
<sequence length="456" mass="51531">MTFREKILKNDFSDLLFKRGHKNYVHPSKVAQLFETLPFENALKAYLAFDEESQVNVFAYLDTVLQQDLLENFSSNKASHLLSKLSSDDRMMFLSSLKDWEQTRYINLLNQSQKELTHNLLGYPKDSVARIMNTNAVTIQQNKSVSEAIDYIRQNYTDSETADVIFVVDEKNKLIDDVPIRRLVFNEPDQRIGELLDHFCPSLTIQENQESAVSMFKEYDRVTLPVVNEQNVLMGVVTIDDILDVAERENTKDIQKIGGLEELDYPYVRTPFWDLIKKRAGWLIVLFLGEMLTASAMGHFEAEIAKAVVLALFVPLIISSGGNSGSQAATLIIRAMALKEITLKDWWYVARRELLSGLTLGLVLGAIGFIRIALWQNMGIFDYGQHWVLVGWTIFFSLIGIVLWGTLTGSLIPMFLKKLKLDPATSSAPFVATLVDVTGLVIYFSIASIILKGAIL</sequence>
<feature type="domain" description="CBS" evidence="10">
    <location>
        <begin position="196"/>
        <end position="254"/>
    </location>
</feature>
<evidence type="ECO:0000313" key="12">
    <source>
        <dbReference type="Proteomes" id="UP001236569"/>
    </source>
</evidence>
<evidence type="ECO:0000256" key="2">
    <source>
        <dbReference type="ARBA" id="ARBA00009749"/>
    </source>
</evidence>
<evidence type="ECO:0000256" key="6">
    <source>
        <dbReference type="ARBA" id="ARBA00022989"/>
    </source>
</evidence>
<name>A0ABT6YIL1_9BACT</name>
<keyword evidence="9" id="KW-1003">Cell membrane</keyword>
<dbReference type="SMART" id="SM00924">
    <property type="entry name" value="MgtE_N"/>
    <property type="match status" value="1"/>
</dbReference>
<evidence type="ECO:0000256" key="5">
    <source>
        <dbReference type="ARBA" id="ARBA00022842"/>
    </source>
</evidence>
<evidence type="ECO:0000256" key="3">
    <source>
        <dbReference type="ARBA" id="ARBA00022448"/>
    </source>
</evidence>
<dbReference type="InterPro" id="IPR000644">
    <property type="entry name" value="CBS_dom"/>
</dbReference>
<evidence type="ECO:0000256" key="9">
    <source>
        <dbReference type="RuleBase" id="RU362011"/>
    </source>
</evidence>
<feature type="transmembrane region" description="Helical" evidence="9">
    <location>
        <begin position="312"/>
        <end position="333"/>
    </location>
</feature>
<dbReference type="InterPro" id="IPR006668">
    <property type="entry name" value="Mg_transptr_MgtE_intracell_dom"/>
</dbReference>
<dbReference type="RefSeq" id="WP_283368654.1">
    <property type="nucleotide sequence ID" value="NZ_JASHID010000002.1"/>
</dbReference>
<dbReference type="InterPro" id="IPR038076">
    <property type="entry name" value="MgtE_N_sf"/>
</dbReference>
<keyword evidence="5 9" id="KW-0460">Magnesium</keyword>
<organism evidence="11 12">
    <name type="scientific">Flectobacillus longus</name>
    <dbReference type="NCBI Taxonomy" id="2984207"/>
    <lineage>
        <taxon>Bacteria</taxon>
        <taxon>Pseudomonadati</taxon>
        <taxon>Bacteroidota</taxon>
        <taxon>Cytophagia</taxon>
        <taxon>Cytophagales</taxon>
        <taxon>Flectobacillaceae</taxon>
        <taxon>Flectobacillus</taxon>
    </lineage>
</organism>
<evidence type="ECO:0000259" key="10">
    <source>
        <dbReference type="PROSITE" id="PS51371"/>
    </source>
</evidence>
<protein>
    <recommendedName>
        <fullName evidence="9">Magnesium transporter MgtE</fullName>
    </recommendedName>
</protein>
<dbReference type="Gene3D" id="1.10.357.20">
    <property type="entry name" value="SLC41 divalent cation transporters, integral membrane domain"/>
    <property type="match status" value="1"/>
</dbReference>
<dbReference type="Pfam" id="PF01769">
    <property type="entry name" value="MgtE"/>
    <property type="match status" value="1"/>
</dbReference>
<dbReference type="Gene3D" id="1.25.60.10">
    <property type="entry name" value="MgtE N-terminal domain-like"/>
    <property type="match status" value="1"/>
</dbReference>
<dbReference type="SUPFAM" id="SSF54631">
    <property type="entry name" value="CBS-domain pair"/>
    <property type="match status" value="1"/>
</dbReference>
<dbReference type="Proteomes" id="UP001236569">
    <property type="component" value="Unassembled WGS sequence"/>
</dbReference>
<gene>
    <name evidence="11" type="primary">mgtE</name>
    <name evidence="11" type="ORF">QM480_03370</name>
</gene>
<dbReference type="InterPro" id="IPR006669">
    <property type="entry name" value="MgtE_transporter"/>
</dbReference>
<dbReference type="SUPFAM" id="SSF161093">
    <property type="entry name" value="MgtE membrane domain-like"/>
    <property type="match status" value="1"/>
</dbReference>
<comment type="caution">
    <text evidence="11">The sequence shown here is derived from an EMBL/GenBank/DDBJ whole genome shotgun (WGS) entry which is preliminary data.</text>
</comment>
<reference evidence="11 12" key="1">
    <citation type="submission" date="2023-05" db="EMBL/GenBank/DDBJ databases">
        <title>Novel species of genus Flectobacillus isolated from stream in China.</title>
        <authorList>
            <person name="Lu H."/>
        </authorList>
    </citation>
    <scope>NUCLEOTIDE SEQUENCE [LARGE SCALE GENOMIC DNA]</scope>
    <source>
        <strain evidence="11 12">DC10W</strain>
    </source>
</reference>
<dbReference type="Gene3D" id="3.10.580.10">
    <property type="entry name" value="CBS-domain"/>
    <property type="match status" value="1"/>
</dbReference>
<feature type="transmembrane region" description="Helical" evidence="9">
    <location>
        <begin position="428"/>
        <end position="451"/>
    </location>
</feature>
<evidence type="ECO:0000256" key="1">
    <source>
        <dbReference type="ARBA" id="ARBA00004141"/>
    </source>
</evidence>
<dbReference type="Pfam" id="PF00571">
    <property type="entry name" value="CBS"/>
    <property type="match status" value="2"/>
</dbReference>
<feature type="transmembrane region" description="Helical" evidence="9">
    <location>
        <begin position="280"/>
        <end position="300"/>
    </location>
</feature>
<accession>A0ABT6YIL1</accession>
<feature type="domain" description="CBS" evidence="10">
    <location>
        <begin position="132"/>
        <end position="195"/>
    </location>
</feature>
<keyword evidence="3 9" id="KW-0813">Transport</keyword>
<dbReference type="NCBIfam" id="TIGR00400">
    <property type="entry name" value="mgtE"/>
    <property type="match status" value="1"/>
</dbReference>
<dbReference type="SUPFAM" id="SSF158791">
    <property type="entry name" value="MgtE N-terminal domain-like"/>
    <property type="match status" value="1"/>
</dbReference>
<keyword evidence="8" id="KW-0129">CBS domain</keyword>
<keyword evidence="9" id="KW-0479">Metal-binding</keyword>
<dbReference type="InterPro" id="IPR006667">
    <property type="entry name" value="SLC41_membr_dom"/>
</dbReference>
<comment type="subcellular location">
    <subcellularLocation>
        <location evidence="9">Cell membrane</location>
        <topology evidence="9">Multi-pass membrane protein</topology>
    </subcellularLocation>
    <subcellularLocation>
        <location evidence="1">Membrane</location>
        <topology evidence="1">Multi-pass membrane protein</topology>
    </subcellularLocation>
</comment>
<dbReference type="PANTHER" id="PTHR43773">
    <property type="entry name" value="MAGNESIUM TRANSPORTER MGTE"/>
    <property type="match status" value="1"/>
</dbReference>
<dbReference type="PANTHER" id="PTHR43773:SF1">
    <property type="entry name" value="MAGNESIUM TRANSPORTER MGTE"/>
    <property type="match status" value="1"/>
</dbReference>
<keyword evidence="7 9" id="KW-0472">Membrane</keyword>
<keyword evidence="12" id="KW-1185">Reference proteome</keyword>
<dbReference type="CDD" id="cd04606">
    <property type="entry name" value="CBS_pair_Mg_transporter"/>
    <property type="match status" value="1"/>
</dbReference>
<proteinExistence type="inferred from homology"/>
<dbReference type="InterPro" id="IPR036739">
    <property type="entry name" value="SLC41_membr_dom_sf"/>
</dbReference>
<evidence type="ECO:0000313" key="11">
    <source>
        <dbReference type="EMBL" id="MDI9863350.1"/>
    </source>
</evidence>
<keyword evidence="4 9" id="KW-0812">Transmembrane</keyword>
<feature type="transmembrane region" description="Helical" evidence="9">
    <location>
        <begin position="394"/>
        <end position="416"/>
    </location>
</feature>
<evidence type="ECO:0000256" key="7">
    <source>
        <dbReference type="ARBA" id="ARBA00023136"/>
    </source>
</evidence>
<dbReference type="Pfam" id="PF03448">
    <property type="entry name" value="MgtE_N"/>
    <property type="match status" value="1"/>
</dbReference>
<dbReference type="PROSITE" id="PS51371">
    <property type="entry name" value="CBS"/>
    <property type="match status" value="2"/>
</dbReference>
<evidence type="ECO:0000256" key="8">
    <source>
        <dbReference type="PROSITE-ProRule" id="PRU00703"/>
    </source>
</evidence>
<comment type="similarity">
    <text evidence="2 9">Belongs to the SLC41A transporter family.</text>
</comment>
<comment type="function">
    <text evidence="9">Acts as a magnesium transporter.</text>
</comment>
<dbReference type="EMBL" id="JASHID010000002">
    <property type="protein sequence ID" value="MDI9863350.1"/>
    <property type="molecule type" value="Genomic_DNA"/>
</dbReference>